<dbReference type="AlphaFoldDB" id="X0UQK8"/>
<organism evidence="1">
    <name type="scientific">marine sediment metagenome</name>
    <dbReference type="NCBI Taxonomy" id="412755"/>
    <lineage>
        <taxon>unclassified sequences</taxon>
        <taxon>metagenomes</taxon>
        <taxon>ecological metagenomes</taxon>
    </lineage>
</organism>
<reference evidence="1" key="1">
    <citation type="journal article" date="2014" name="Front. Microbiol.">
        <title>High frequency of phylogenetically diverse reductive dehalogenase-homologous genes in deep subseafloor sedimentary metagenomes.</title>
        <authorList>
            <person name="Kawai M."/>
            <person name="Futagami T."/>
            <person name="Toyoda A."/>
            <person name="Takaki Y."/>
            <person name="Nishi S."/>
            <person name="Hori S."/>
            <person name="Arai W."/>
            <person name="Tsubouchi T."/>
            <person name="Morono Y."/>
            <person name="Uchiyama I."/>
            <person name="Ito T."/>
            <person name="Fujiyama A."/>
            <person name="Inagaki F."/>
            <person name="Takami H."/>
        </authorList>
    </citation>
    <scope>NUCLEOTIDE SEQUENCE</scope>
    <source>
        <strain evidence="1">Expedition CK06-06</strain>
    </source>
</reference>
<proteinExistence type="predicted"/>
<sequence>QAVQSYKDDKVIEGATLLCDVVLMTRPRSSWPEGFAEAVDSAKDSFQKANFPEGVGHVKKAIKIFKPGRTNPSSKDAGQLGSVAQAIMNTIQSAVENFQAGNADLGVLQILESLALLAPQS</sequence>
<protein>
    <submittedName>
        <fullName evidence="1">Uncharacterized protein</fullName>
    </submittedName>
</protein>
<accession>X0UQK8</accession>
<comment type="caution">
    <text evidence="1">The sequence shown here is derived from an EMBL/GenBank/DDBJ whole genome shotgun (WGS) entry which is preliminary data.</text>
</comment>
<gene>
    <name evidence="1" type="ORF">S01H1_41929</name>
</gene>
<dbReference type="EMBL" id="BARS01026613">
    <property type="protein sequence ID" value="GAG02578.1"/>
    <property type="molecule type" value="Genomic_DNA"/>
</dbReference>
<feature type="non-terminal residue" evidence="1">
    <location>
        <position position="1"/>
    </location>
</feature>
<evidence type="ECO:0000313" key="1">
    <source>
        <dbReference type="EMBL" id="GAG02578.1"/>
    </source>
</evidence>
<name>X0UQK8_9ZZZZ</name>